<evidence type="ECO:0000313" key="3">
    <source>
        <dbReference type="Proteomes" id="UP001501358"/>
    </source>
</evidence>
<feature type="region of interest" description="Disordered" evidence="1">
    <location>
        <begin position="1"/>
        <end position="32"/>
    </location>
</feature>
<dbReference type="Proteomes" id="UP001501358">
    <property type="component" value="Unassembled WGS sequence"/>
</dbReference>
<dbReference type="Gene3D" id="3.40.50.720">
    <property type="entry name" value="NAD(P)-binding Rossmann-like Domain"/>
    <property type="match status" value="1"/>
</dbReference>
<organism evidence="2 3">
    <name type="scientific">Streptomyces thermolineatus</name>
    <dbReference type="NCBI Taxonomy" id="44033"/>
    <lineage>
        <taxon>Bacteria</taxon>
        <taxon>Bacillati</taxon>
        <taxon>Actinomycetota</taxon>
        <taxon>Actinomycetes</taxon>
        <taxon>Kitasatosporales</taxon>
        <taxon>Streptomycetaceae</taxon>
        <taxon>Streptomyces</taxon>
    </lineage>
</organism>
<evidence type="ECO:0000313" key="2">
    <source>
        <dbReference type="EMBL" id="GAA2483413.1"/>
    </source>
</evidence>
<keyword evidence="3" id="KW-1185">Reference proteome</keyword>
<accession>A0ABN3LFG8</accession>
<name>A0ABN3LFG8_9ACTN</name>
<proteinExistence type="predicted"/>
<dbReference type="EMBL" id="BAAATA010000008">
    <property type="protein sequence ID" value="GAA2483413.1"/>
    <property type="molecule type" value="Genomic_DNA"/>
</dbReference>
<comment type="caution">
    <text evidence="2">The sequence shown here is derived from an EMBL/GenBank/DDBJ whole genome shotgun (WGS) entry which is preliminary data.</text>
</comment>
<protein>
    <submittedName>
        <fullName evidence="2">Uncharacterized protein</fullName>
    </submittedName>
</protein>
<evidence type="ECO:0000256" key="1">
    <source>
        <dbReference type="SAM" id="MobiDB-lite"/>
    </source>
</evidence>
<gene>
    <name evidence="2" type="ORF">GCM10010406_19670</name>
</gene>
<sequence>MGPHPRPGVRAHPSPGTRQERPLPPLPRPRLAPGVEIVTVPGHPAAVRTQDGDFLRINADQEAVARLTGLLDGGPDEAPAGDPAAPAAVPVPADPETERLLAGFGAAGHLGDPDAWPGDRRTVLVLGDEELTGPLTGFLRAAGARPRTAEPREVAGLADPRTRPDASAVVWCLDRPVPPGLWDDADRLPARGVAWIRCHREGRQAWIEPTAAAPGDVLAVHVRARRLAATPAYRELAAHWAARPASAEPPTGGTAAGASFVAALVAYQVHDWATGRGTSAARPGALPAGRRLRRVDLRDLEVSEHPVLPVPAVAPLPAPPA</sequence>
<reference evidence="2 3" key="1">
    <citation type="journal article" date="2019" name="Int. J. Syst. Evol. Microbiol.">
        <title>The Global Catalogue of Microorganisms (GCM) 10K type strain sequencing project: providing services to taxonomists for standard genome sequencing and annotation.</title>
        <authorList>
            <consortium name="The Broad Institute Genomics Platform"/>
            <consortium name="The Broad Institute Genome Sequencing Center for Infectious Disease"/>
            <person name="Wu L."/>
            <person name="Ma J."/>
        </authorList>
    </citation>
    <scope>NUCLEOTIDE SEQUENCE [LARGE SCALE GENOMIC DNA]</scope>
    <source>
        <strain evidence="2 3">JCM 6307</strain>
    </source>
</reference>